<evidence type="ECO:0000313" key="2">
    <source>
        <dbReference type="EMBL" id="MDX8443078.1"/>
    </source>
</evidence>
<feature type="compositionally biased region" description="Polar residues" evidence="1">
    <location>
        <begin position="60"/>
        <end position="74"/>
    </location>
</feature>
<dbReference type="EMBL" id="JAVIIS010000053">
    <property type="protein sequence ID" value="MDX8443078.1"/>
    <property type="molecule type" value="Genomic_DNA"/>
</dbReference>
<accession>A0ABU4X6F7</accession>
<proteinExistence type="predicted"/>
<dbReference type="RefSeq" id="WP_320217075.1">
    <property type="nucleotide sequence ID" value="NZ_JAVIIS010000053.1"/>
</dbReference>
<protein>
    <submittedName>
        <fullName evidence="2">Uncharacterized protein</fullName>
    </submittedName>
</protein>
<feature type="region of interest" description="Disordered" evidence="1">
    <location>
        <begin position="53"/>
        <end position="74"/>
    </location>
</feature>
<sequence>MGNKPATGAKLPVVPGELRKNHVQVGLHIPPDPDDIENFLKRFVEAHQSKHLHGCAGSSPALQHTTGWTDTPLP</sequence>
<gene>
    <name evidence="2" type="ORF">RFM51_26250</name>
</gene>
<evidence type="ECO:0000313" key="3">
    <source>
        <dbReference type="Proteomes" id="UP001272097"/>
    </source>
</evidence>
<organism evidence="2 3">
    <name type="scientific">Mesorhizobium australafricanum</name>
    <dbReference type="NCBI Taxonomy" id="3072311"/>
    <lineage>
        <taxon>Bacteria</taxon>
        <taxon>Pseudomonadati</taxon>
        <taxon>Pseudomonadota</taxon>
        <taxon>Alphaproteobacteria</taxon>
        <taxon>Hyphomicrobiales</taxon>
        <taxon>Phyllobacteriaceae</taxon>
        <taxon>Mesorhizobium</taxon>
    </lineage>
</organism>
<dbReference type="Gene3D" id="1.10.3290.10">
    <property type="entry name" value="Fido-like domain"/>
    <property type="match status" value="1"/>
</dbReference>
<comment type="caution">
    <text evidence="2">The sequence shown here is derived from an EMBL/GenBank/DDBJ whole genome shotgun (WGS) entry which is preliminary data.</text>
</comment>
<evidence type="ECO:0000256" key="1">
    <source>
        <dbReference type="SAM" id="MobiDB-lite"/>
    </source>
</evidence>
<name>A0ABU4X6F7_9HYPH</name>
<reference evidence="2 3" key="1">
    <citation type="submission" date="2023-08" db="EMBL/GenBank/DDBJ databases">
        <title>Implementing the SeqCode for naming new Mesorhizobium species isolated from Vachellia karroo root nodules.</title>
        <authorList>
            <person name="Van Lill M."/>
        </authorList>
    </citation>
    <scope>NUCLEOTIDE SEQUENCE [LARGE SCALE GENOMIC DNA]</scope>
    <source>
        <strain evidence="2 3">VK3E</strain>
    </source>
</reference>
<keyword evidence="3" id="KW-1185">Reference proteome</keyword>
<dbReference type="Proteomes" id="UP001272097">
    <property type="component" value="Unassembled WGS sequence"/>
</dbReference>
<dbReference type="InterPro" id="IPR036597">
    <property type="entry name" value="Fido-like_dom_sf"/>
</dbReference>